<name>A0A565A680_PLAVI</name>
<dbReference type="InterPro" id="IPR008780">
    <property type="entry name" value="Plasmodium_Vir"/>
</dbReference>
<dbReference type="Pfam" id="PF05795">
    <property type="entry name" value="Plasmodium_Vir"/>
    <property type="match status" value="1"/>
</dbReference>
<sequence>MSVTHRDYIFEDLQTRYDFVRDLPLSTVYSLFYSNKIYEELRDSHCNSLPTGINSDICDHRSFCISFQNALRDLYGMILTKYLDNNSKWCEYLSYCIHTNILNSKSCKHNEQLYRQIDEIIRDYHTVHNNCNIQKFTIGREDFIKKKKLYLLGEILFWIKNKYEYSDYLNKYSYDTFFGECSSLYGQIISTDKCNIKEAYRKEFINLVNTFNSTKEYLIGKHKSIPHDDLDLPKETLCQQAVKGIKTGSELPEKIKAAQEKPEEDEALEKKTVESTGPKGEGLVAGVSLSDARVTEGSLYTEPAATLSDIQIEVEAMDGESSDENTSNTLGTIVGTSLGFVLPLITMYRFTPLGTWINTKILGRNNIMKNIKNNNQDFLLNSSENREMELGDTMYRVAYNSVTK</sequence>
<dbReference type="OrthoDB" id="386822at2759"/>
<proteinExistence type="predicted"/>
<evidence type="ECO:0000313" key="2">
    <source>
        <dbReference type="EMBL" id="VUZ99761.1"/>
    </source>
</evidence>
<organism evidence="2">
    <name type="scientific">Plasmodium vivax</name>
    <name type="common">malaria parasite P. vivax</name>
    <dbReference type="NCBI Taxonomy" id="5855"/>
    <lineage>
        <taxon>Eukaryota</taxon>
        <taxon>Sar</taxon>
        <taxon>Alveolata</taxon>
        <taxon>Apicomplexa</taxon>
        <taxon>Aconoidasida</taxon>
        <taxon>Haemosporida</taxon>
        <taxon>Plasmodiidae</taxon>
        <taxon>Plasmodium</taxon>
        <taxon>Plasmodium (Plasmodium)</taxon>
    </lineage>
</organism>
<gene>
    <name evidence="2" type="ORF">PVP01_0004750</name>
</gene>
<dbReference type="Proteomes" id="UP000220605">
    <property type="component" value="Unassembled WGS sequence"/>
</dbReference>
<dbReference type="VEuPathDB" id="PlasmoDB:PVW1_070046200"/>
<reference evidence="2" key="1">
    <citation type="submission" date="2016-07" db="EMBL/GenBank/DDBJ databases">
        <authorList>
            <consortium name="Pathogen Informatics"/>
        </authorList>
    </citation>
    <scope>NUCLEOTIDE SEQUENCE</scope>
</reference>
<dbReference type="VEuPathDB" id="PlasmoDB:PVP01_0004750"/>
<protein>
    <submittedName>
        <fullName evidence="2">VIR protein</fullName>
    </submittedName>
</protein>
<dbReference type="EMBL" id="FLZR02000013">
    <property type="protein sequence ID" value="VUZ99761.1"/>
    <property type="molecule type" value="Genomic_DNA"/>
</dbReference>
<dbReference type="VEuPathDB" id="PlasmoDB:PVX_009595"/>
<evidence type="ECO:0000256" key="1">
    <source>
        <dbReference type="SAM" id="MobiDB-lite"/>
    </source>
</evidence>
<dbReference type="AlphaFoldDB" id="A0A565A680"/>
<feature type="region of interest" description="Disordered" evidence="1">
    <location>
        <begin position="256"/>
        <end position="276"/>
    </location>
</feature>
<accession>A0A565A680</accession>
<dbReference type="VEuPathDB" id="PlasmoDB:PVPAM_060040400"/>